<evidence type="ECO:0000313" key="3">
    <source>
        <dbReference type="Proteomes" id="UP000297280"/>
    </source>
</evidence>
<keyword evidence="3" id="KW-1185">Reference proteome</keyword>
<gene>
    <name evidence="2" type="ORF">BPOR_0119g00170</name>
</gene>
<evidence type="ECO:0000313" key="2">
    <source>
        <dbReference type="EMBL" id="TGO89230.1"/>
    </source>
</evidence>
<feature type="compositionally biased region" description="Polar residues" evidence="1">
    <location>
        <begin position="72"/>
        <end position="83"/>
    </location>
</feature>
<comment type="caution">
    <text evidence="2">The sequence shown here is derived from an EMBL/GenBank/DDBJ whole genome shotgun (WGS) entry which is preliminary data.</text>
</comment>
<protein>
    <submittedName>
        <fullName evidence="2">Uncharacterized protein</fullName>
    </submittedName>
</protein>
<evidence type="ECO:0000256" key="1">
    <source>
        <dbReference type="SAM" id="MobiDB-lite"/>
    </source>
</evidence>
<sequence length="171" mass="19701">MRIPSYHEKSKNLPKQKSDSHLDSKTKMDETDATKREKLLERQDELCIILEKLKERIRNQSSIETSYDESLIQPSASNISNRTPLPPAPIKSSTSKEYGETRPLPVSVLAARFSKNSRVHKALLARKRRLQRHGITISVRLATATEKSLKYRCRKFSPLRWSQGYAESHEL</sequence>
<organism evidence="2 3">
    <name type="scientific">Botrytis porri</name>
    <dbReference type="NCBI Taxonomy" id="87229"/>
    <lineage>
        <taxon>Eukaryota</taxon>
        <taxon>Fungi</taxon>
        <taxon>Dikarya</taxon>
        <taxon>Ascomycota</taxon>
        <taxon>Pezizomycotina</taxon>
        <taxon>Leotiomycetes</taxon>
        <taxon>Helotiales</taxon>
        <taxon>Sclerotiniaceae</taxon>
        <taxon>Botrytis</taxon>
    </lineage>
</organism>
<name>A0A4Z1KXV5_9HELO</name>
<reference evidence="2 3" key="1">
    <citation type="submission" date="2017-12" db="EMBL/GenBank/DDBJ databases">
        <title>Comparative genomics of Botrytis spp.</title>
        <authorList>
            <person name="Valero-Jimenez C.A."/>
            <person name="Tapia P."/>
            <person name="Veloso J."/>
            <person name="Silva-Moreno E."/>
            <person name="Staats M."/>
            <person name="Valdes J.H."/>
            <person name="Van Kan J.A.L."/>
        </authorList>
    </citation>
    <scope>NUCLEOTIDE SEQUENCE [LARGE SCALE GENOMIC DNA]</scope>
    <source>
        <strain evidence="2 3">MUCL3349</strain>
    </source>
</reference>
<dbReference type="EMBL" id="PQXO01000119">
    <property type="protein sequence ID" value="TGO89230.1"/>
    <property type="molecule type" value="Genomic_DNA"/>
</dbReference>
<dbReference type="AlphaFoldDB" id="A0A4Z1KXV5"/>
<feature type="region of interest" description="Disordered" evidence="1">
    <location>
        <begin position="1"/>
        <end position="37"/>
    </location>
</feature>
<proteinExistence type="predicted"/>
<dbReference type="Proteomes" id="UP000297280">
    <property type="component" value="Unassembled WGS sequence"/>
</dbReference>
<accession>A0A4Z1KXV5</accession>
<feature type="region of interest" description="Disordered" evidence="1">
    <location>
        <begin position="67"/>
        <end position="101"/>
    </location>
</feature>